<gene>
    <name evidence="2" type="ORF">BD410DRAFT_835671</name>
</gene>
<accession>A0A4Y7QIE1</accession>
<keyword evidence="3" id="KW-1185">Reference proteome</keyword>
<organism evidence="2 3">
    <name type="scientific">Rickenella mellea</name>
    <dbReference type="NCBI Taxonomy" id="50990"/>
    <lineage>
        <taxon>Eukaryota</taxon>
        <taxon>Fungi</taxon>
        <taxon>Dikarya</taxon>
        <taxon>Basidiomycota</taxon>
        <taxon>Agaricomycotina</taxon>
        <taxon>Agaricomycetes</taxon>
        <taxon>Hymenochaetales</taxon>
        <taxon>Rickenellaceae</taxon>
        <taxon>Rickenella</taxon>
    </lineage>
</organism>
<evidence type="ECO:0000313" key="2">
    <source>
        <dbReference type="EMBL" id="TDL27393.1"/>
    </source>
</evidence>
<protein>
    <submittedName>
        <fullName evidence="2">Uncharacterized protein</fullName>
    </submittedName>
</protein>
<sequence length="238" mass="26062">MTSSTATCPELSPHSPALATVPLPLLPPIVLFNERSIPSGAPPRLIPNRLHSHMHTPDRHPRSRPRAKSPTPSCSPTKRRRVLNSPLSRSSGRQRHCRQSDCCITMNPAFPIFHDLPWIAAMDATPPSVNHWDIADLSQLVVEKRHLAGPGTGPIRSRKSSLRSQPFPTDITTPELSPSLSIDSPASLLSSPTLLPLLDSEDATPRTPPQRLATLPVPVHFRNLMPVPLSPLGSEDQW</sequence>
<feature type="region of interest" description="Disordered" evidence="1">
    <location>
        <begin position="40"/>
        <end position="97"/>
    </location>
</feature>
<proteinExistence type="predicted"/>
<dbReference type="Proteomes" id="UP000294933">
    <property type="component" value="Unassembled WGS sequence"/>
</dbReference>
<feature type="region of interest" description="Disordered" evidence="1">
    <location>
        <begin position="148"/>
        <end position="183"/>
    </location>
</feature>
<dbReference type="VEuPathDB" id="FungiDB:BD410DRAFT_835671"/>
<dbReference type="EMBL" id="ML170159">
    <property type="protein sequence ID" value="TDL27393.1"/>
    <property type="molecule type" value="Genomic_DNA"/>
</dbReference>
<feature type="compositionally biased region" description="Polar residues" evidence="1">
    <location>
        <begin position="162"/>
        <end position="182"/>
    </location>
</feature>
<evidence type="ECO:0000256" key="1">
    <source>
        <dbReference type="SAM" id="MobiDB-lite"/>
    </source>
</evidence>
<dbReference type="OrthoDB" id="3204463at2759"/>
<reference evidence="2 3" key="1">
    <citation type="submission" date="2018-06" db="EMBL/GenBank/DDBJ databases">
        <title>A transcriptomic atlas of mushroom development highlights an independent origin of complex multicellularity.</title>
        <authorList>
            <consortium name="DOE Joint Genome Institute"/>
            <person name="Krizsan K."/>
            <person name="Almasi E."/>
            <person name="Merenyi Z."/>
            <person name="Sahu N."/>
            <person name="Viragh M."/>
            <person name="Koszo T."/>
            <person name="Mondo S."/>
            <person name="Kiss B."/>
            <person name="Balint B."/>
            <person name="Kues U."/>
            <person name="Barry K."/>
            <person name="Hegedus J.C."/>
            <person name="Henrissat B."/>
            <person name="Johnson J."/>
            <person name="Lipzen A."/>
            <person name="Ohm R."/>
            <person name="Nagy I."/>
            <person name="Pangilinan J."/>
            <person name="Yan J."/>
            <person name="Xiong Y."/>
            <person name="Grigoriev I.V."/>
            <person name="Hibbett D.S."/>
            <person name="Nagy L.G."/>
        </authorList>
    </citation>
    <scope>NUCLEOTIDE SEQUENCE [LARGE SCALE GENOMIC DNA]</scope>
    <source>
        <strain evidence="2 3">SZMC22713</strain>
    </source>
</reference>
<evidence type="ECO:0000313" key="3">
    <source>
        <dbReference type="Proteomes" id="UP000294933"/>
    </source>
</evidence>
<dbReference type="AlphaFoldDB" id="A0A4Y7QIE1"/>
<name>A0A4Y7QIE1_9AGAM</name>